<evidence type="ECO:0000313" key="2">
    <source>
        <dbReference type="Proteomes" id="UP000556843"/>
    </source>
</evidence>
<sequence>MRKTPPGSARLSRLREAGRTGATVAAASLVAVGGLAAWVSAGYAGTPAHVEVRQARVLLPVTPGGNTNAYFHLVNTGGAPDRLRAVTSSAAAVPELTEHRMNDANGAYRESVSTVTVPANGEVRMSPHSTAVNLRADKAWRPGDSVTFTLDLQRSGRISVQAVVRPVTLGSGA</sequence>
<evidence type="ECO:0000313" key="1">
    <source>
        <dbReference type="EMBL" id="NUV73398.1"/>
    </source>
</evidence>
<organism evidence="1 2">
    <name type="scientific">Streptomyces fungicidicus</name>
    <dbReference type="NCBI Taxonomy" id="68203"/>
    <lineage>
        <taxon>Bacteria</taxon>
        <taxon>Bacillati</taxon>
        <taxon>Actinomycetota</taxon>
        <taxon>Actinomycetes</taxon>
        <taxon>Kitasatosporales</taxon>
        <taxon>Streptomycetaceae</taxon>
        <taxon>Streptomyces</taxon>
    </lineage>
</organism>
<gene>
    <name evidence="1" type="ORF">G6W56_04235</name>
</gene>
<protein>
    <submittedName>
        <fullName evidence="1">Copper chaperone PCu(A)C</fullName>
    </submittedName>
</protein>
<comment type="caution">
    <text evidence="1">The sequence shown here is derived from an EMBL/GenBank/DDBJ whole genome shotgun (WGS) entry which is preliminary data.</text>
</comment>
<keyword evidence="2" id="KW-1185">Reference proteome</keyword>
<accession>A0ACC7XV34</accession>
<dbReference type="EMBL" id="JAANNW010000003">
    <property type="protein sequence ID" value="NUV73398.1"/>
    <property type="molecule type" value="Genomic_DNA"/>
</dbReference>
<dbReference type="Proteomes" id="UP000556843">
    <property type="component" value="Unassembled WGS sequence"/>
</dbReference>
<proteinExistence type="predicted"/>
<reference evidence="1" key="1">
    <citation type="submission" date="2020-03" db="EMBL/GenBank/DDBJ databases">
        <title>Complete genome sequence of sixteen Streptomyces strains facilitates identification of candidate genes involved in plant growth-promotion in grain legumes and cereals.</title>
        <authorList>
            <person name="Gopalakrishnan S."/>
            <person name="Thakur V."/>
            <person name="Saxena R."/>
            <person name="Vadlamudi S."/>
            <person name="Purohit S."/>
            <person name="Kumar V."/>
            <person name="Rathore A."/>
            <person name="Chitikineni A."/>
            <person name="Varshney R.K."/>
        </authorList>
    </citation>
    <scope>NUCLEOTIDE SEQUENCE</scope>
    <source>
        <strain evidence="1">CAI-93</strain>
    </source>
</reference>
<name>A0ACC7XV34_9ACTN</name>